<gene>
    <name evidence="4" type="ORF">R3P38DRAFT_2869816</name>
</gene>
<proteinExistence type="inferred from homology"/>
<comment type="caution">
    <text evidence="4">The sequence shown here is derived from an EMBL/GenBank/DDBJ whole genome shotgun (WGS) entry which is preliminary data.</text>
</comment>
<dbReference type="CDD" id="cd05233">
    <property type="entry name" value="SDR_c"/>
    <property type="match status" value="1"/>
</dbReference>
<dbReference type="PANTHER" id="PTHR43477:SF1">
    <property type="entry name" value="DIHYDROANTICAPSIN 7-DEHYDROGENASE"/>
    <property type="match status" value="1"/>
</dbReference>
<dbReference type="InterPro" id="IPR051122">
    <property type="entry name" value="SDR_DHRS6-like"/>
</dbReference>
<dbReference type="InterPro" id="IPR057571">
    <property type="entry name" value="SDR_PhqE-like"/>
</dbReference>
<dbReference type="SUPFAM" id="SSF51735">
    <property type="entry name" value="NAD(P)-binding Rossmann-fold domains"/>
    <property type="match status" value="1"/>
</dbReference>
<dbReference type="PRINTS" id="PR00081">
    <property type="entry name" value="GDHRDH"/>
</dbReference>
<evidence type="ECO:0000313" key="5">
    <source>
        <dbReference type="Proteomes" id="UP001362999"/>
    </source>
</evidence>
<keyword evidence="2" id="KW-0521">NADP</keyword>
<dbReference type="Pfam" id="PF23441">
    <property type="entry name" value="SDR"/>
    <property type="match status" value="1"/>
</dbReference>
<keyword evidence="5" id="KW-1185">Reference proteome</keyword>
<dbReference type="GO" id="GO:0016491">
    <property type="term" value="F:oxidoreductase activity"/>
    <property type="evidence" value="ECO:0007669"/>
    <property type="project" value="UniProtKB-KW"/>
</dbReference>
<dbReference type="InterPro" id="IPR036291">
    <property type="entry name" value="NAD(P)-bd_dom_sf"/>
</dbReference>
<dbReference type="AlphaFoldDB" id="A0AAW0DB98"/>
<dbReference type="Proteomes" id="UP001362999">
    <property type="component" value="Unassembled WGS sequence"/>
</dbReference>
<evidence type="ECO:0000256" key="3">
    <source>
        <dbReference type="ARBA" id="ARBA00023002"/>
    </source>
</evidence>
<protein>
    <submittedName>
        <fullName evidence="4">NAD(P)-binding protein</fullName>
    </submittedName>
</protein>
<evidence type="ECO:0000256" key="2">
    <source>
        <dbReference type="ARBA" id="ARBA00022857"/>
    </source>
</evidence>
<comment type="similarity">
    <text evidence="1">Belongs to the short-chain dehydrogenases/reductases (SDR) family.</text>
</comment>
<reference evidence="4 5" key="1">
    <citation type="journal article" date="2024" name="J Genomics">
        <title>Draft genome sequencing and assembly of Favolaschia claudopus CIRM-BRFM 2984 isolated from oak limbs.</title>
        <authorList>
            <person name="Navarro D."/>
            <person name="Drula E."/>
            <person name="Chaduli D."/>
            <person name="Cazenave R."/>
            <person name="Ahrendt S."/>
            <person name="Wang J."/>
            <person name="Lipzen A."/>
            <person name="Daum C."/>
            <person name="Barry K."/>
            <person name="Grigoriev I.V."/>
            <person name="Favel A."/>
            <person name="Rosso M.N."/>
            <person name="Martin F."/>
        </authorList>
    </citation>
    <scope>NUCLEOTIDE SEQUENCE [LARGE SCALE GENOMIC DNA]</scope>
    <source>
        <strain evidence="4 5">CIRM-BRFM 2984</strain>
    </source>
</reference>
<name>A0AAW0DB98_9AGAR</name>
<dbReference type="PANTHER" id="PTHR43477">
    <property type="entry name" value="DIHYDROANTICAPSIN 7-DEHYDROGENASE"/>
    <property type="match status" value="1"/>
</dbReference>
<sequence length="262" mass="26997">MAHPNFLLNQRVLVVGGSSGLGFGVASAALANGSKVHITSTSPDKLSTKIALLQSLYPGAHVSGSVTDLANTETLEANLLAVVEAAVKETGGALNHVTFTAGDAVPLIPLSETNTTTALKPFTVRFLAPLILGKFIAANPGRYVEGAASSSVTLTSGTLAHRPPPGMSPLVGAAGAAEVLARALAVDLAPIRVNVVCPGPVKTELMENMYRGRMDLVESMKKGSLTKTLGTPEHAAEAYLFCMRSVLATGQNFIIDNGVLLA</sequence>
<accession>A0AAW0DB98</accession>
<dbReference type="InterPro" id="IPR002347">
    <property type="entry name" value="SDR_fam"/>
</dbReference>
<dbReference type="EMBL" id="JAWWNJ010000009">
    <property type="protein sequence ID" value="KAK7048509.1"/>
    <property type="molecule type" value="Genomic_DNA"/>
</dbReference>
<organism evidence="4 5">
    <name type="scientific">Favolaschia claudopus</name>
    <dbReference type="NCBI Taxonomy" id="2862362"/>
    <lineage>
        <taxon>Eukaryota</taxon>
        <taxon>Fungi</taxon>
        <taxon>Dikarya</taxon>
        <taxon>Basidiomycota</taxon>
        <taxon>Agaricomycotina</taxon>
        <taxon>Agaricomycetes</taxon>
        <taxon>Agaricomycetidae</taxon>
        <taxon>Agaricales</taxon>
        <taxon>Marasmiineae</taxon>
        <taxon>Mycenaceae</taxon>
        <taxon>Favolaschia</taxon>
    </lineage>
</organism>
<keyword evidence="3" id="KW-0560">Oxidoreductase</keyword>
<evidence type="ECO:0000313" key="4">
    <source>
        <dbReference type="EMBL" id="KAK7048509.1"/>
    </source>
</evidence>
<evidence type="ECO:0000256" key="1">
    <source>
        <dbReference type="ARBA" id="ARBA00006484"/>
    </source>
</evidence>
<dbReference type="Gene3D" id="3.40.50.720">
    <property type="entry name" value="NAD(P)-binding Rossmann-like Domain"/>
    <property type="match status" value="1"/>
</dbReference>